<feature type="region of interest" description="Disordered" evidence="1">
    <location>
        <begin position="34"/>
        <end position="72"/>
    </location>
</feature>
<proteinExistence type="predicted"/>
<gene>
    <name evidence="2" type="ORF">KCMC57_56120</name>
</gene>
<organism evidence="2">
    <name type="scientific">Kitasatospora sp. CMC57</name>
    <dbReference type="NCBI Taxonomy" id="3231513"/>
    <lineage>
        <taxon>Bacteria</taxon>
        <taxon>Bacillati</taxon>
        <taxon>Actinomycetota</taxon>
        <taxon>Actinomycetes</taxon>
        <taxon>Kitasatosporales</taxon>
        <taxon>Streptomycetaceae</taxon>
        <taxon>Kitasatospora</taxon>
    </lineage>
</organism>
<dbReference type="AlphaFoldDB" id="A0AB33K6E7"/>
<protein>
    <submittedName>
        <fullName evidence="2">Uncharacterized protein</fullName>
    </submittedName>
</protein>
<evidence type="ECO:0000313" key="2">
    <source>
        <dbReference type="EMBL" id="BFP49244.1"/>
    </source>
</evidence>
<name>A0AB33K6E7_9ACTN</name>
<feature type="compositionally biased region" description="Basic and acidic residues" evidence="1">
    <location>
        <begin position="36"/>
        <end position="49"/>
    </location>
</feature>
<accession>A0AB33K6E7</accession>
<sequence>MLVNDLPTNVRTASPLMMRDEAVLRREGTFLVAPSQRDKEQVGRRRPDESGQLSLSWGHGGDIAVKKASERQ</sequence>
<reference evidence="2" key="1">
    <citation type="submission" date="2024-07" db="EMBL/GenBank/DDBJ databases">
        <title>Complete genome sequences of cellulolytic bacteria, Kitasatospora sp. CMC57 and Streptomyces sp. CMC78, isolated from Japanese agricultural soil.</title>
        <authorList>
            <person name="Hashimoto T."/>
            <person name="Ito M."/>
            <person name="Iwamoto M."/>
            <person name="Fukahori D."/>
            <person name="Shoda T."/>
            <person name="Sakoda M."/>
            <person name="Morohoshi T."/>
            <person name="Mitsuboshi M."/>
            <person name="Nishizawa T."/>
        </authorList>
    </citation>
    <scope>NUCLEOTIDE SEQUENCE</scope>
    <source>
        <strain evidence="2">CMC57</strain>
    </source>
</reference>
<evidence type="ECO:0000256" key="1">
    <source>
        <dbReference type="SAM" id="MobiDB-lite"/>
    </source>
</evidence>
<dbReference type="EMBL" id="AP035881">
    <property type="protein sequence ID" value="BFP49244.1"/>
    <property type="molecule type" value="Genomic_DNA"/>
</dbReference>